<feature type="transmembrane region" description="Helical" evidence="1">
    <location>
        <begin position="389"/>
        <end position="410"/>
    </location>
</feature>
<organism evidence="3 4">
    <name type="scientific">Candidatus Pseudobacter hemicellulosilyticus</name>
    <dbReference type="NCBI Taxonomy" id="3121375"/>
    <lineage>
        <taxon>Bacteria</taxon>
        <taxon>Pseudomonadati</taxon>
        <taxon>Bacteroidota</taxon>
        <taxon>Chitinophagia</taxon>
        <taxon>Chitinophagales</taxon>
        <taxon>Chitinophagaceae</taxon>
        <taxon>Pseudobacter</taxon>
    </lineage>
</organism>
<feature type="transmembrane region" description="Helical" evidence="1">
    <location>
        <begin position="277"/>
        <end position="295"/>
    </location>
</feature>
<dbReference type="InterPro" id="IPR052549">
    <property type="entry name" value="SpmB"/>
</dbReference>
<proteinExistence type="predicted"/>
<dbReference type="Pfam" id="PF07670">
    <property type="entry name" value="Gate"/>
    <property type="match status" value="2"/>
</dbReference>
<protein>
    <submittedName>
        <fullName evidence="3">Nucleoside recognition domain-containing protein</fullName>
    </submittedName>
</protein>
<feature type="domain" description="Nucleoside transporter/FeoB GTPase Gate" evidence="2">
    <location>
        <begin position="279"/>
        <end position="383"/>
    </location>
</feature>
<accession>A0AAJ6BEN3</accession>
<keyword evidence="1" id="KW-1133">Transmembrane helix</keyword>
<dbReference type="Proteomes" id="UP001220610">
    <property type="component" value="Chromosome"/>
</dbReference>
<evidence type="ECO:0000313" key="3">
    <source>
        <dbReference type="EMBL" id="WEK34760.1"/>
    </source>
</evidence>
<feature type="transmembrane region" description="Helical" evidence="1">
    <location>
        <begin position="141"/>
        <end position="161"/>
    </location>
</feature>
<reference evidence="3" key="1">
    <citation type="submission" date="2023-03" db="EMBL/GenBank/DDBJ databases">
        <title>Andean soil-derived lignocellulolytic bacterial consortium as a source of novel taxa and putative plastic-active enzymes.</title>
        <authorList>
            <person name="Diaz-Garcia L."/>
            <person name="Chuvochina M."/>
            <person name="Feuerriegel G."/>
            <person name="Bunk B."/>
            <person name="Sproer C."/>
            <person name="Streit W.R."/>
            <person name="Rodriguez L.M."/>
            <person name="Overmann J."/>
            <person name="Jimenez D.J."/>
        </authorList>
    </citation>
    <scope>NUCLEOTIDE SEQUENCE</scope>
    <source>
        <strain evidence="3">MAG 7</strain>
    </source>
</reference>
<sequence length="416" mass="45334">MVLNYLWICFFLIAFVLALVRLVFAGDTDVFKNLMEGIFTSAKSGVDISLGLIGVMSLFLGFLNIGEKAGAVRLLSKIVGPFFNKLFPEVPRNHPAIGHMMMNFSANLLNLDNAATPFGLKSMASLQELNPNKETASNAQIMFMVLHASGLTIIPVNIIAQRVILQSNNPVEIFIPCVICTFMATMVAISVTAIWQRFSWNQWKTIMVVGAVGSLLLGGMAFYMRYVLTNESADTFSKVVSNGLIMLFFILMILGGLYKKIDVFSSFIEGAKQGFEVAVKIIPYLVGMLVAISALRSSGAFDYILQGLSWVFSNLGFDTKFVEALPTALMRPFSGAASRGMMIDTMRVSGPDSFVGRLSCLFQGSADTTFYIVALYFGSVGIKNSRYAISASLIADLAAVVTAVLIAYNWPWSTPG</sequence>
<name>A0AAJ6BEN3_9BACT</name>
<evidence type="ECO:0000313" key="4">
    <source>
        <dbReference type="Proteomes" id="UP001220610"/>
    </source>
</evidence>
<dbReference type="PANTHER" id="PTHR35793:SF2">
    <property type="entry name" value="INNER MEMBRANE PROTEIN YJIG"/>
    <property type="match status" value="1"/>
</dbReference>
<feature type="transmembrane region" description="Helical" evidence="1">
    <location>
        <begin position="173"/>
        <end position="194"/>
    </location>
</feature>
<dbReference type="InterPro" id="IPR011642">
    <property type="entry name" value="Gate_dom"/>
</dbReference>
<gene>
    <name evidence="3" type="ORF">P0Y53_19920</name>
</gene>
<dbReference type="AlphaFoldDB" id="A0AAJ6BEN3"/>
<feature type="transmembrane region" description="Helical" evidence="1">
    <location>
        <begin position="239"/>
        <end position="257"/>
    </location>
</feature>
<dbReference type="PIRSF" id="PIRSF036542">
    <property type="entry name" value="SpmA_SpmB"/>
    <property type="match status" value="1"/>
</dbReference>
<feature type="transmembrane region" description="Helical" evidence="1">
    <location>
        <begin position="49"/>
        <end position="66"/>
    </location>
</feature>
<evidence type="ECO:0000259" key="2">
    <source>
        <dbReference type="Pfam" id="PF07670"/>
    </source>
</evidence>
<feature type="transmembrane region" description="Helical" evidence="1">
    <location>
        <begin position="354"/>
        <end position="377"/>
    </location>
</feature>
<keyword evidence="1" id="KW-0472">Membrane</keyword>
<dbReference type="GO" id="GO:0005886">
    <property type="term" value="C:plasma membrane"/>
    <property type="evidence" value="ECO:0007669"/>
    <property type="project" value="TreeGrafter"/>
</dbReference>
<dbReference type="PANTHER" id="PTHR35793">
    <property type="entry name" value="INNER MEMBRANE PROTEIN YJIG"/>
    <property type="match status" value="1"/>
</dbReference>
<dbReference type="InterPro" id="IPR011415">
    <property type="entry name" value="SpmA_SpmB"/>
</dbReference>
<dbReference type="EMBL" id="CP119311">
    <property type="protein sequence ID" value="WEK34760.1"/>
    <property type="molecule type" value="Genomic_DNA"/>
</dbReference>
<feature type="transmembrane region" description="Helical" evidence="1">
    <location>
        <begin position="206"/>
        <end position="227"/>
    </location>
</feature>
<evidence type="ECO:0000256" key="1">
    <source>
        <dbReference type="SAM" id="Phobius"/>
    </source>
</evidence>
<keyword evidence="1" id="KW-0812">Transmembrane</keyword>
<feature type="domain" description="Nucleoside transporter/FeoB GTPase Gate" evidence="2">
    <location>
        <begin position="50"/>
        <end position="159"/>
    </location>
</feature>